<dbReference type="EMBL" id="MU118062">
    <property type="protein sequence ID" value="KAF9646306.1"/>
    <property type="molecule type" value="Genomic_DNA"/>
</dbReference>
<reference evidence="1" key="1">
    <citation type="submission" date="2019-10" db="EMBL/GenBank/DDBJ databases">
        <authorList>
            <consortium name="DOE Joint Genome Institute"/>
            <person name="Kuo A."/>
            <person name="Miyauchi S."/>
            <person name="Kiss E."/>
            <person name="Drula E."/>
            <person name="Kohler A."/>
            <person name="Sanchez-Garcia M."/>
            <person name="Andreopoulos B."/>
            <person name="Barry K.W."/>
            <person name="Bonito G."/>
            <person name="Buee M."/>
            <person name="Carver A."/>
            <person name="Chen C."/>
            <person name="Cichocki N."/>
            <person name="Clum A."/>
            <person name="Culley D."/>
            <person name="Crous P.W."/>
            <person name="Fauchery L."/>
            <person name="Girlanda M."/>
            <person name="Hayes R."/>
            <person name="Keri Z."/>
            <person name="Labutti K."/>
            <person name="Lipzen A."/>
            <person name="Lombard V."/>
            <person name="Magnuson J."/>
            <person name="Maillard F."/>
            <person name="Morin E."/>
            <person name="Murat C."/>
            <person name="Nolan M."/>
            <person name="Ohm R."/>
            <person name="Pangilinan J."/>
            <person name="Pereira M."/>
            <person name="Perotto S."/>
            <person name="Peter M."/>
            <person name="Riley R."/>
            <person name="Sitrit Y."/>
            <person name="Stielow B."/>
            <person name="Szollosi G."/>
            <person name="Zifcakova L."/>
            <person name="Stursova M."/>
            <person name="Spatafora J.W."/>
            <person name="Tedersoo L."/>
            <person name="Vaario L.-M."/>
            <person name="Yamada A."/>
            <person name="Yan M."/>
            <person name="Wang P."/>
            <person name="Xu J."/>
            <person name="Bruns T."/>
            <person name="Baldrian P."/>
            <person name="Vilgalys R."/>
            <person name="Henrissat B."/>
            <person name="Grigoriev I.V."/>
            <person name="Hibbett D."/>
            <person name="Nagy L.G."/>
            <person name="Martin F.M."/>
        </authorList>
    </citation>
    <scope>NUCLEOTIDE SEQUENCE</scope>
    <source>
        <strain evidence="1">P2</strain>
    </source>
</reference>
<comment type="caution">
    <text evidence="1">The sequence shown here is derived from an EMBL/GenBank/DDBJ whole genome shotgun (WGS) entry which is preliminary data.</text>
</comment>
<evidence type="ECO:0000313" key="2">
    <source>
        <dbReference type="Proteomes" id="UP000886501"/>
    </source>
</evidence>
<sequence length="147" mass="16630">MLGKQWLNRYLRRAGGAMIECCGDRQRKFDDLQKWPFRLLIESLLTLLCIALLVCGLSRYVWSIITSTTRVVISTILGFLFYIGIVVVGTYPPPTSQDSGVTQKLLASLFLPKVISLIDAAWRNIHQMVVPTGIYGRARRTERQTSP</sequence>
<organism evidence="1 2">
    <name type="scientific">Thelephora ganbajun</name>
    <name type="common">Ganba fungus</name>
    <dbReference type="NCBI Taxonomy" id="370292"/>
    <lineage>
        <taxon>Eukaryota</taxon>
        <taxon>Fungi</taxon>
        <taxon>Dikarya</taxon>
        <taxon>Basidiomycota</taxon>
        <taxon>Agaricomycotina</taxon>
        <taxon>Agaricomycetes</taxon>
        <taxon>Thelephorales</taxon>
        <taxon>Thelephoraceae</taxon>
        <taxon>Thelephora</taxon>
    </lineage>
</organism>
<reference evidence="1" key="2">
    <citation type="journal article" date="2020" name="Nat. Commun.">
        <title>Large-scale genome sequencing of mycorrhizal fungi provides insights into the early evolution of symbiotic traits.</title>
        <authorList>
            <person name="Miyauchi S."/>
            <person name="Kiss E."/>
            <person name="Kuo A."/>
            <person name="Drula E."/>
            <person name="Kohler A."/>
            <person name="Sanchez-Garcia M."/>
            <person name="Morin E."/>
            <person name="Andreopoulos B."/>
            <person name="Barry K.W."/>
            <person name="Bonito G."/>
            <person name="Buee M."/>
            <person name="Carver A."/>
            <person name="Chen C."/>
            <person name="Cichocki N."/>
            <person name="Clum A."/>
            <person name="Culley D."/>
            <person name="Crous P.W."/>
            <person name="Fauchery L."/>
            <person name="Girlanda M."/>
            <person name="Hayes R.D."/>
            <person name="Keri Z."/>
            <person name="LaButti K."/>
            <person name="Lipzen A."/>
            <person name="Lombard V."/>
            <person name="Magnuson J."/>
            <person name="Maillard F."/>
            <person name="Murat C."/>
            <person name="Nolan M."/>
            <person name="Ohm R.A."/>
            <person name="Pangilinan J."/>
            <person name="Pereira M.F."/>
            <person name="Perotto S."/>
            <person name="Peter M."/>
            <person name="Pfister S."/>
            <person name="Riley R."/>
            <person name="Sitrit Y."/>
            <person name="Stielow J.B."/>
            <person name="Szollosi G."/>
            <person name="Zifcakova L."/>
            <person name="Stursova M."/>
            <person name="Spatafora J.W."/>
            <person name="Tedersoo L."/>
            <person name="Vaario L.M."/>
            <person name="Yamada A."/>
            <person name="Yan M."/>
            <person name="Wang P."/>
            <person name="Xu J."/>
            <person name="Bruns T."/>
            <person name="Baldrian P."/>
            <person name="Vilgalys R."/>
            <person name="Dunand C."/>
            <person name="Henrissat B."/>
            <person name="Grigoriev I.V."/>
            <person name="Hibbett D."/>
            <person name="Nagy L.G."/>
            <person name="Martin F.M."/>
        </authorList>
    </citation>
    <scope>NUCLEOTIDE SEQUENCE</scope>
    <source>
        <strain evidence="1">P2</strain>
    </source>
</reference>
<gene>
    <name evidence="1" type="ORF">BDM02DRAFT_3130486</name>
</gene>
<dbReference type="Proteomes" id="UP000886501">
    <property type="component" value="Unassembled WGS sequence"/>
</dbReference>
<proteinExistence type="predicted"/>
<evidence type="ECO:0000313" key="1">
    <source>
        <dbReference type="EMBL" id="KAF9646306.1"/>
    </source>
</evidence>
<accession>A0ACB6ZAV8</accession>
<name>A0ACB6ZAV8_THEGA</name>
<protein>
    <submittedName>
        <fullName evidence="1">Uncharacterized protein</fullName>
    </submittedName>
</protein>
<keyword evidence="2" id="KW-1185">Reference proteome</keyword>